<feature type="compositionally biased region" description="Polar residues" evidence="1">
    <location>
        <begin position="341"/>
        <end position="357"/>
    </location>
</feature>
<feature type="region of interest" description="Disordered" evidence="1">
    <location>
        <begin position="315"/>
        <end position="382"/>
    </location>
</feature>
<organism evidence="2 3">
    <name type="scientific">Dothistroma septosporum (strain NZE10 / CBS 128990)</name>
    <name type="common">Red band needle blight fungus</name>
    <name type="synonym">Mycosphaerella pini</name>
    <dbReference type="NCBI Taxonomy" id="675120"/>
    <lineage>
        <taxon>Eukaryota</taxon>
        <taxon>Fungi</taxon>
        <taxon>Dikarya</taxon>
        <taxon>Ascomycota</taxon>
        <taxon>Pezizomycotina</taxon>
        <taxon>Dothideomycetes</taxon>
        <taxon>Dothideomycetidae</taxon>
        <taxon>Mycosphaerellales</taxon>
        <taxon>Mycosphaerellaceae</taxon>
        <taxon>Dothistroma</taxon>
    </lineage>
</organism>
<feature type="compositionally biased region" description="Polar residues" evidence="1">
    <location>
        <begin position="439"/>
        <end position="457"/>
    </location>
</feature>
<feature type="compositionally biased region" description="Polar residues" evidence="1">
    <location>
        <begin position="468"/>
        <end position="484"/>
    </location>
</feature>
<evidence type="ECO:0000256" key="1">
    <source>
        <dbReference type="SAM" id="MobiDB-lite"/>
    </source>
</evidence>
<evidence type="ECO:0000313" key="2">
    <source>
        <dbReference type="EMBL" id="EME42784.1"/>
    </source>
</evidence>
<feature type="compositionally biased region" description="Polar residues" evidence="1">
    <location>
        <begin position="411"/>
        <end position="428"/>
    </location>
</feature>
<feature type="compositionally biased region" description="Acidic residues" evidence="1">
    <location>
        <begin position="134"/>
        <end position="172"/>
    </location>
</feature>
<feature type="compositionally biased region" description="Basic and acidic residues" evidence="1">
    <location>
        <begin position="51"/>
        <end position="63"/>
    </location>
</feature>
<dbReference type="eggNOG" id="ENOG502RP17">
    <property type="taxonomic scope" value="Eukaryota"/>
</dbReference>
<protein>
    <submittedName>
        <fullName evidence="2">Uncharacterized protein</fullName>
    </submittedName>
</protein>
<dbReference type="HOGENOM" id="CLU_432126_0_0_1"/>
<dbReference type="EMBL" id="KB446541">
    <property type="protein sequence ID" value="EME42784.1"/>
    <property type="molecule type" value="Genomic_DNA"/>
</dbReference>
<feature type="region of interest" description="Disordered" evidence="1">
    <location>
        <begin position="396"/>
        <end position="528"/>
    </location>
</feature>
<accession>N1PL00</accession>
<reference evidence="3" key="1">
    <citation type="journal article" date="2012" name="PLoS Genet.">
        <title>The genomes of the fungal plant pathogens Cladosporium fulvum and Dothistroma septosporum reveal adaptation to different hosts and lifestyles but also signatures of common ancestry.</title>
        <authorList>
            <person name="de Wit P.J.G.M."/>
            <person name="van der Burgt A."/>
            <person name="Oekmen B."/>
            <person name="Stergiopoulos I."/>
            <person name="Abd-Elsalam K.A."/>
            <person name="Aerts A.L."/>
            <person name="Bahkali A.H."/>
            <person name="Beenen H.G."/>
            <person name="Chettri P."/>
            <person name="Cox M.P."/>
            <person name="Datema E."/>
            <person name="de Vries R.P."/>
            <person name="Dhillon B."/>
            <person name="Ganley A.R."/>
            <person name="Griffiths S.A."/>
            <person name="Guo Y."/>
            <person name="Hamelin R.C."/>
            <person name="Henrissat B."/>
            <person name="Kabir M.S."/>
            <person name="Jashni M.K."/>
            <person name="Kema G."/>
            <person name="Klaubauf S."/>
            <person name="Lapidus A."/>
            <person name="Levasseur A."/>
            <person name="Lindquist E."/>
            <person name="Mehrabi R."/>
            <person name="Ohm R.A."/>
            <person name="Owen T.J."/>
            <person name="Salamov A."/>
            <person name="Schwelm A."/>
            <person name="Schijlen E."/>
            <person name="Sun H."/>
            <person name="van den Burg H.A."/>
            <person name="van Ham R.C.H.J."/>
            <person name="Zhang S."/>
            <person name="Goodwin S.B."/>
            <person name="Grigoriev I.V."/>
            <person name="Collemare J."/>
            <person name="Bradshaw R.E."/>
        </authorList>
    </citation>
    <scope>NUCLEOTIDE SEQUENCE [LARGE SCALE GENOMIC DNA]</scope>
    <source>
        <strain evidence="3">NZE10 / CBS 128990</strain>
    </source>
</reference>
<keyword evidence="3" id="KW-1185">Reference proteome</keyword>
<feature type="region of interest" description="Disordered" evidence="1">
    <location>
        <begin position="51"/>
        <end position="84"/>
    </location>
</feature>
<name>N1PL00_DOTSN</name>
<dbReference type="OrthoDB" id="3650988at2759"/>
<sequence>MSMLAPWRWTDLLNWVTGLEDASFDYERMEIDDDIDGGKGVIGVDPSAQLVHDRDPETGEDFGRSNSSSVTFESEHEPVSEQNKESIFGFRDQGAGQLEDDNYDTLDTANVEMQRGRDLEDVNDETNVAIDGNEREEDGDDQLYAEDDESSELSDQDDDYAEMPLSPEEEESLGNSVLGHPRRAKVRRPSDIAKINAKWEAANAGAAKAQARQRKVSINDRVVYRSPKTSMKDGDGSSWASTWTNSRRLPAPLRSSLKSCSPKFGAAATIHPRIPRGLHLHRYSTASPSAVADEPSKINTPVNLNSPFVPSHYASTWSKSTSSKTGSPTSHLSSPKLPKDGSTNAATHASTPRSALSPQRLPSPWYPTASPQPWTPNLNLAQGGNAVSRMTSHLDFRSESSPYLAERKTWESSPLRSRTTSLKSSPQGSPYYFAKSHLSEGTQSRSRTASLQPTASTSPRYPPRYSPGLNTKGPSSPRSRTAFLNSVRHPSTPFGPTKSFEEVMSRRPPSPYPPRTSTSNRITQPKSNFKDFRVRKVDPLRYKNKLDRARRLPDTPTRSHLPPSPRRSVSRKRACETCSRAFRVTKRKKSGKAATTGRRQRKAAAVVATIAVEKNGRARRSGRARRKPVQYGA</sequence>
<feature type="compositionally biased region" description="Basic and acidic residues" evidence="1">
    <location>
        <begin position="73"/>
        <end position="84"/>
    </location>
</feature>
<dbReference type="STRING" id="675120.N1PL00"/>
<feature type="compositionally biased region" description="Low complexity" evidence="1">
    <location>
        <begin position="315"/>
        <end position="330"/>
    </location>
</feature>
<gene>
    <name evidence="2" type="ORF">DOTSEDRAFT_26331</name>
</gene>
<dbReference type="AlphaFoldDB" id="N1PL00"/>
<feature type="region of interest" description="Disordered" evidence="1">
    <location>
        <begin position="545"/>
        <end position="574"/>
    </location>
</feature>
<reference evidence="2 3" key="2">
    <citation type="journal article" date="2012" name="PLoS Pathog.">
        <title>Diverse lifestyles and strategies of plant pathogenesis encoded in the genomes of eighteen Dothideomycetes fungi.</title>
        <authorList>
            <person name="Ohm R.A."/>
            <person name="Feau N."/>
            <person name="Henrissat B."/>
            <person name="Schoch C.L."/>
            <person name="Horwitz B.A."/>
            <person name="Barry K.W."/>
            <person name="Condon B.J."/>
            <person name="Copeland A.C."/>
            <person name="Dhillon B."/>
            <person name="Glaser F."/>
            <person name="Hesse C.N."/>
            <person name="Kosti I."/>
            <person name="LaButti K."/>
            <person name="Lindquist E.A."/>
            <person name="Lucas S."/>
            <person name="Salamov A.A."/>
            <person name="Bradshaw R.E."/>
            <person name="Ciuffetti L."/>
            <person name="Hamelin R.C."/>
            <person name="Kema G.H.J."/>
            <person name="Lawrence C."/>
            <person name="Scott J.A."/>
            <person name="Spatafora J.W."/>
            <person name="Turgeon B.G."/>
            <person name="de Wit P.J.G.M."/>
            <person name="Zhong S."/>
            <person name="Goodwin S.B."/>
            <person name="Grigoriev I.V."/>
        </authorList>
    </citation>
    <scope>NUCLEOTIDE SEQUENCE [LARGE SCALE GENOMIC DNA]</scope>
    <source>
        <strain evidence="3">NZE10 / CBS 128990</strain>
    </source>
</reference>
<dbReference type="Proteomes" id="UP000016933">
    <property type="component" value="Unassembled WGS sequence"/>
</dbReference>
<feature type="compositionally biased region" description="Polar residues" evidence="1">
    <location>
        <begin position="369"/>
        <end position="382"/>
    </location>
</feature>
<feature type="region of interest" description="Disordered" evidence="1">
    <location>
        <begin position="113"/>
        <end position="185"/>
    </location>
</feature>
<proteinExistence type="predicted"/>
<evidence type="ECO:0000313" key="3">
    <source>
        <dbReference type="Proteomes" id="UP000016933"/>
    </source>
</evidence>